<dbReference type="AlphaFoldDB" id="A0A1V9ZVZ3"/>
<dbReference type="PANTHER" id="PTHR44006:SF1">
    <property type="entry name" value="U5 SMALL NUCLEAR RIBONUCLEOPROTEIN 40 KDA PROTEIN"/>
    <property type="match status" value="1"/>
</dbReference>
<feature type="repeat" description="WD" evidence="6">
    <location>
        <begin position="63"/>
        <end position="96"/>
    </location>
</feature>
<keyword evidence="2" id="KW-0507">mRNA processing</keyword>
<name>A0A1V9ZVZ3_9STRA</name>
<dbReference type="Pfam" id="PF00400">
    <property type="entry name" value="WD40"/>
    <property type="match status" value="6"/>
</dbReference>
<reference evidence="8 9" key="1">
    <citation type="journal article" date="2014" name="Genome Biol. Evol.">
        <title>The secreted proteins of Achlya hypogyna and Thraustotheca clavata identify the ancestral oomycete secretome and reveal gene acquisitions by horizontal gene transfer.</title>
        <authorList>
            <person name="Misner I."/>
            <person name="Blouin N."/>
            <person name="Leonard G."/>
            <person name="Richards T.A."/>
            <person name="Lane C.E."/>
        </authorList>
    </citation>
    <scope>NUCLEOTIDE SEQUENCE [LARGE SCALE GENOMIC DNA]</scope>
    <source>
        <strain evidence="8 9">ATCC 34112</strain>
    </source>
</reference>
<dbReference type="STRING" id="74557.A0A1V9ZVZ3"/>
<evidence type="ECO:0000256" key="2">
    <source>
        <dbReference type="ARBA" id="ARBA00022664"/>
    </source>
</evidence>
<dbReference type="InterPro" id="IPR013083">
    <property type="entry name" value="Znf_RING/FYVE/PHD"/>
</dbReference>
<feature type="domain" description="RING-type" evidence="7">
    <location>
        <begin position="536"/>
        <end position="577"/>
    </location>
</feature>
<dbReference type="GO" id="GO:0006397">
    <property type="term" value="P:mRNA processing"/>
    <property type="evidence" value="ECO:0007669"/>
    <property type="project" value="UniProtKB-KW"/>
</dbReference>
<keyword evidence="4" id="KW-0508">mRNA splicing</keyword>
<dbReference type="InterPro" id="IPR052234">
    <property type="entry name" value="U5_snRNP_Component"/>
</dbReference>
<dbReference type="PROSITE" id="PS50089">
    <property type="entry name" value="ZF_RING_2"/>
    <property type="match status" value="1"/>
</dbReference>
<dbReference type="SUPFAM" id="SSF57850">
    <property type="entry name" value="RING/U-box"/>
    <property type="match status" value="1"/>
</dbReference>
<feature type="repeat" description="WD" evidence="6">
    <location>
        <begin position="148"/>
        <end position="190"/>
    </location>
</feature>
<organism evidence="8 9">
    <name type="scientific">Thraustotheca clavata</name>
    <dbReference type="NCBI Taxonomy" id="74557"/>
    <lineage>
        <taxon>Eukaryota</taxon>
        <taxon>Sar</taxon>
        <taxon>Stramenopiles</taxon>
        <taxon>Oomycota</taxon>
        <taxon>Saprolegniomycetes</taxon>
        <taxon>Saprolegniales</taxon>
        <taxon>Achlyaceae</taxon>
        <taxon>Thraustotheca</taxon>
    </lineage>
</organism>
<dbReference type="OrthoDB" id="1068471at2759"/>
<dbReference type="CDD" id="cd00200">
    <property type="entry name" value="WD40"/>
    <property type="match status" value="1"/>
</dbReference>
<evidence type="ECO:0000259" key="7">
    <source>
        <dbReference type="PROSITE" id="PS50089"/>
    </source>
</evidence>
<dbReference type="InterPro" id="IPR036322">
    <property type="entry name" value="WD40_repeat_dom_sf"/>
</dbReference>
<dbReference type="InterPro" id="IPR019775">
    <property type="entry name" value="WD40_repeat_CS"/>
</dbReference>
<dbReference type="PROSITE" id="PS50294">
    <property type="entry name" value="WD_REPEATS_REGION"/>
    <property type="match status" value="4"/>
</dbReference>
<dbReference type="Gene3D" id="2.130.10.10">
    <property type="entry name" value="YVTN repeat-like/Quinoprotein amine dehydrogenase"/>
    <property type="match status" value="1"/>
</dbReference>
<evidence type="ECO:0000313" key="9">
    <source>
        <dbReference type="Proteomes" id="UP000243217"/>
    </source>
</evidence>
<feature type="repeat" description="WD" evidence="6">
    <location>
        <begin position="296"/>
        <end position="325"/>
    </location>
</feature>
<feature type="repeat" description="WD" evidence="6">
    <location>
        <begin position="197"/>
        <end position="224"/>
    </location>
</feature>
<dbReference type="SMART" id="SM00184">
    <property type="entry name" value="RING"/>
    <property type="match status" value="1"/>
</dbReference>
<evidence type="ECO:0000256" key="4">
    <source>
        <dbReference type="ARBA" id="ARBA00023187"/>
    </source>
</evidence>
<dbReference type="InterPro" id="IPR001680">
    <property type="entry name" value="WD40_rpt"/>
</dbReference>
<dbReference type="PRINTS" id="PR00320">
    <property type="entry name" value="GPROTEINBRPT"/>
</dbReference>
<dbReference type="GO" id="GO:0003723">
    <property type="term" value="F:RNA binding"/>
    <property type="evidence" value="ECO:0007669"/>
    <property type="project" value="TreeGrafter"/>
</dbReference>
<comment type="caution">
    <text evidence="8">The sequence shown here is derived from an EMBL/GenBank/DDBJ whole genome shotgun (WGS) entry which is preliminary data.</text>
</comment>
<dbReference type="Proteomes" id="UP000243217">
    <property type="component" value="Unassembled WGS sequence"/>
</dbReference>
<keyword evidence="3" id="KW-0677">Repeat</keyword>
<dbReference type="InterPro" id="IPR015943">
    <property type="entry name" value="WD40/YVTN_repeat-like_dom_sf"/>
</dbReference>
<feature type="repeat" description="WD" evidence="6">
    <location>
        <begin position="106"/>
        <end position="147"/>
    </location>
</feature>
<keyword evidence="9" id="KW-1185">Reference proteome</keyword>
<dbReference type="PROSITE" id="PS00678">
    <property type="entry name" value="WD_REPEATS_1"/>
    <property type="match status" value="4"/>
</dbReference>
<evidence type="ECO:0000256" key="1">
    <source>
        <dbReference type="ARBA" id="ARBA00022574"/>
    </source>
</evidence>
<dbReference type="PROSITE" id="PS50082">
    <property type="entry name" value="WD_REPEATS_2"/>
    <property type="match status" value="6"/>
</dbReference>
<dbReference type="SUPFAM" id="SSF50978">
    <property type="entry name" value="WD40 repeat-like"/>
    <property type="match status" value="1"/>
</dbReference>
<dbReference type="GO" id="GO:0008380">
    <property type="term" value="P:RNA splicing"/>
    <property type="evidence" value="ECO:0007669"/>
    <property type="project" value="UniProtKB-KW"/>
</dbReference>
<feature type="repeat" description="WD" evidence="6">
    <location>
        <begin position="234"/>
        <end position="268"/>
    </location>
</feature>
<keyword evidence="5" id="KW-0863">Zinc-finger</keyword>
<dbReference type="GO" id="GO:0008270">
    <property type="term" value="F:zinc ion binding"/>
    <property type="evidence" value="ECO:0007669"/>
    <property type="project" value="UniProtKB-KW"/>
</dbReference>
<dbReference type="GO" id="GO:0071013">
    <property type="term" value="C:catalytic step 2 spliceosome"/>
    <property type="evidence" value="ECO:0007669"/>
    <property type="project" value="TreeGrafter"/>
</dbReference>
<evidence type="ECO:0000256" key="3">
    <source>
        <dbReference type="ARBA" id="ARBA00022737"/>
    </source>
</evidence>
<keyword evidence="1 6" id="KW-0853">WD repeat</keyword>
<accession>A0A1V9ZVZ3</accession>
<dbReference type="SUPFAM" id="SSF82171">
    <property type="entry name" value="DPP6 N-terminal domain-like"/>
    <property type="match status" value="1"/>
</dbReference>
<dbReference type="InterPro" id="IPR001841">
    <property type="entry name" value="Znf_RING"/>
</dbReference>
<evidence type="ECO:0000313" key="8">
    <source>
        <dbReference type="EMBL" id="OQS02139.1"/>
    </source>
</evidence>
<dbReference type="Gene3D" id="3.30.40.10">
    <property type="entry name" value="Zinc/RING finger domain, C3HC4 (zinc finger)"/>
    <property type="match status" value="1"/>
</dbReference>
<dbReference type="Pfam" id="PF13639">
    <property type="entry name" value="zf-RING_2"/>
    <property type="match status" value="1"/>
</dbReference>
<gene>
    <name evidence="8" type="ORF">THRCLA_05461</name>
</gene>
<sequence length="585" mass="65085">MGGDKRALGDGDTMALAKRARPEEGLPFPRSSAIVPVDSKVVTLSSKADSTRTSNLQAPTMLLTGHGAAVYSMAFSPTGKTAATASFDRSILLWNVYGDCTNYNVLNGHKNAVLQIQYSYDGSMLVSASADKTVGLWDTETGRRMKKYKTHEGIVNGVCPVPKGPQILASASDDRTLKIWDIRLKREVNNIEERFQVTAVCFGTDSTQLFSGGVDGLVKQWDLRKIDNGPVDILTGHTEIITSLQLSPDGNFVLSNAMDSTLRKWDIRPFCEGPRCQMVYYGAKHSSDRNLIRSNWSPDMRYICSGSADRCAYIWDTTTGDLRYQLPGHTGSVNELNRHFFMVFVSLEQSLNAVDDKPFAVHVTPGSPPKPAKSISPIKTLNEQFVVFVTDKCSNESWAVRKTHRQVTSFHNDIKACVHAARCHRFACCGPLRRLAKAPPPRQTRKITFKSTQYAMDSSTAKRTMSVQEFMNEIIHATTDRDAECSALDNARSLLDTFLELGVRRQLKAHKTVESIKKNLDEMHVSSALICVNMECPVCLLGFNETCAYVELPCSHVFHRVCVEQWVCKSPTCPVCRLELNKSYE</sequence>
<keyword evidence="5" id="KW-0862">Zinc</keyword>
<evidence type="ECO:0000256" key="5">
    <source>
        <dbReference type="PROSITE-ProRule" id="PRU00175"/>
    </source>
</evidence>
<dbReference type="SMART" id="SM00320">
    <property type="entry name" value="WD40"/>
    <property type="match status" value="6"/>
</dbReference>
<evidence type="ECO:0000256" key="6">
    <source>
        <dbReference type="PROSITE-ProRule" id="PRU00221"/>
    </source>
</evidence>
<proteinExistence type="predicted"/>
<dbReference type="InterPro" id="IPR020472">
    <property type="entry name" value="WD40_PAC1"/>
</dbReference>
<keyword evidence="5" id="KW-0479">Metal-binding</keyword>
<protein>
    <submittedName>
        <fullName evidence="8">WD domain-containing protein</fullName>
    </submittedName>
</protein>
<dbReference type="PANTHER" id="PTHR44006">
    <property type="entry name" value="U5 SMALL NUCLEAR RIBONUCLEOPROTEIN 40 KDA PROTEIN"/>
    <property type="match status" value="1"/>
</dbReference>
<dbReference type="EMBL" id="JNBS01001239">
    <property type="protein sequence ID" value="OQS02139.1"/>
    <property type="molecule type" value="Genomic_DNA"/>
</dbReference>